<dbReference type="EMBL" id="JAODUO010000184">
    <property type="protein sequence ID" value="KAK2186921.1"/>
    <property type="molecule type" value="Genomic_DNA"/>
</dbReference>
<proteinExistence type="predicted"/>
<gene>
    <name evidence="1" type="ORF">NP493_182g02045</name>
</gene>
<dbReference type="AlphaFoldDB" id="A0AAD9UF13"/>
<sequence>MDDAGRTELIFWLHITAMFSFYVTCASVSPGVTARPTGTNCIPGSTKRAFQADRLGCGLTALVKRARSAFVRSVLGAYRKRKVLVFMCMRVSAYLSRQVTVDVVIGPS</sequence>
<name>A0AAD9UF13_RIDPI</name>
<accession>A0AAD9UF13</accession>
<comment type="caution">
    <text evidence="1">The sequence shown here is derived from an EMBL/GenBank/DDBJ whole genome shotgun (WGS) entry which is preliminary data.</text>
</comment>
<reference evidence="1" key="1">
    <citation type="journal article" date="2023" name="Mol. Biol. Evol.">
        <title>Third-Generation Sequencing Reveals the Adaptive Role of the Epigenome in Three Deep-Sea Polychaetes.</title>
        <authorList>
            <person name="Perez M."/>
            <person name="Aroh O."/>
            <person name="Sun Y."/>
            <person name="Lan Y."/>
            <person name="Juniper S.K."/>
            <person name="Young C.R."/>
            <person name="Angers B."/>
            <person name="Qian P.Y."/>
        </authorList>
    </citation>
    <scope>NUCLEOTIDE SEQUENCE</scope>
    <source>
        <strain evidence="1">R07B-5</strain>
    </source>
</reference>
<evidence type="ECO:0000313" key="1">
    <source>
        <dbReference type="EMBL" id="KAK2186921.1"/>
    </source>
</evidence>
<organism evidence="1 2">
    <name type="scientific">Ridgeia piscesae</name>
    <name type="common">Tubeworm</name>
    <dbReference type="NCBI Taxonomy" id="27915"/>
    <lineage>
        <taxon>Eukaryota</taxon>
        <taxon>Metazoa</taxon>
        <taxon>Spiralia</taxon>
        <taxon>Lophotrochozoa</taxon>
        <taxon>Annelida</taxon>
        <taxon>Polychaeta</taxon>
        <taxon>Sedentaria</taxon>
        <taxon>Canalipalpata</taxon>
        <taxon>Sabellida</taxon>
        <taxon>Siboglinidae</taxon>
        <taxon>Ridgeia</taxon>
    </lineage>
</organism>
<protein>
    <submittedName>
        <fullName evidence="1">Uncharacterized protein</fullName>
    </submittedName>
</protein>
<evidence type="ECO:0000313" key="2">
    <source>
        <dbReference type="Proteomes" id="UP001209878"/>
    </source>
</evidence>
<dbReference type="Proteomes" id="UP001209878">
    <property type="component" value="Unassembled WGS sequence"/>
</dbReference>
<keyword evidence="2" id="KW-1185">Reference proteome</keyword>